<dbReference type="Proteomes" id="UP000677228">
    <property type="component" value="Unassembled WGS sequence"/>
</dbReference>
<sequence>MIILQAISVNGDMRSSVYSLMEARSGVKSNCSLWTSLFADNGVVNSPVGDTPIVGTEAIRRHCDQWNQLLGPQGNGWYPHDLWSGNNMVAFTATIRAVNEGGCTVNLQGIITLEFNDQLKVTEWNHYYDADFVGPQLHGKCQTQ</sequence>
<dbReference type="EMBL" id="CAJNOK010037630">
    <property type="protein sequence ID" value="CAF1532041.1"/>
    <property type="molecule type" value="Genomic_DNA"/>
</dbReference>
<reference evidence="2" key="1">
    <citation type="submission" date="2021-02" db="EMBL/GenBank/DDBJ databases">
        <authorList>
            <person name="Nowell W R."/>
        </authorList>
    </citation>
    <scope>NUCLEOTIDE SEQUENCE</scope>
</reference>
<evidence type="ECO:0000313" key="4">
    <source>
        <dbReference type="Proteomes" id="UP000677228"/>
    </source>
</evidence>
<dbReference type="InterPro" id="IPR037401">
    <property type="entry name" value="SnoaL-like"/>
</dbReference>
<evidence type="ECO:0000313" key="2">
    <source>
        <dbReference type="EMBL" id="CAF1532041.1"/>
    </source>
</evidence>
<evidence type="ECO:0000259" key="1">
    <source>
        <dbReference type="Pfam" id="PF12680"/>
    </source>
</evidence>
<name>A0A8S2FPS6_9BILA</name>
<dbReference type="EMBL" id="CAJOBA010059889">
    <property type="protein sequence ID" value="CAF4319297.1"/>
    <property type="molecule type" value="Genomic_DNA"/>
</dbReference>
<evidence type="ECO:0000313" key="3">
    <source>
        <dbReference type="EMBL" id="CAF4319297.1"/>
    </source>
</evidence>
<protein>
    <recommendedName>
        <fullName evidence="1">SnoaL-like domain-containing protein</fullName>
    </recommendedName>
</protein>
<comment type="caution">
    <text evidence="2">The sequence shown here is derived from an EMBL/GenBank/DDBJ whole genome shotgun (WGS) entry which is preliminary data.</text>
</comment>
<dbReference type="InterPro" id="IPR032710">
    <property type="entry name" value="NTF2-like_dom_sf"/>
</dbReference>
<dbReference type="Proteomes" id="UP000682733">
    <property type="component" value="Unassembled WGS sequence"/>
</dbReference>
<dbReference type="AlphaFoldDB" id="A0A8S2FPS6"/>
<accession>A0A8S2FPS6</accession>
<dbReference type="Gene3D" id="3.10.450.50">
    <property type="match status" value="1"/>
</dbReference>
<organism evidence="2 4">
    <name type="scientific">Didymodactylos carnosus</name>
    <dbReference type="NCBI Taxonomy" id="1234261"/>
    <lineage>
        <taxon>Eukaryota</taxon>
        <taxon>Metazoa</taxon>
        <taxon>Spiralia</taxon>
        <taxon>Gnathifera</taxon>
        <taxon>Rotifera</taxon>
        <taxon>Eurotatoria</taxon>
        <taxon>Bdelloidea</taxon>
        <taxon>Philodinida</taxon>
        <taxon>Philodinidae</taxon>
        <taxon>Didymodactylos</taxon>
    </lineage>
</organism>
<feature type="domain" description="SnoaL-like" evidence="1">
    <location>
        <begin position="33"/>
        <end position="123"/>
    </location>
</feature>
<dbReference type="Pfam" id="PF12680">
    <property type="entry name" value="SnoaL_2"/>
    <property type="match status" value="1"/>
</dbReference>
<proteinExistence type="predicted"/>
<gene>
    <name evidence="2" type="ORF">OVA965_LOCUS38306</name>
    <name evidence="3" type="ORF">TMI583_LOCUS39485</name>
</gene>
<dbReference type="SUPFAM" id="SSF54427">
    <property type="entry name" value="NTF2-like"/>
    <property type="match status" value="1"/>
</dbReference>